<dbReference type="PROSITE" id="PS00149">
    <property type="entry name" value="SULFATASE_2"/>
    <property type="match status" value="1"/>
</dbReference>
<dbReference type="Pfam" id="PF01822">
    <property type="entry name" value="WSC"/>
    <property type="match status" value="1"/>
</dbReference>
<dbReference type="InterPro" id="IPR002889">
    <property type="entry name" value="WSC_carb-bd"/>
</dbReference>
<keyword evidence="2" id="KW-0479">Metal-binding</keyword>
<accession>F2U742</accession>
<dbReference type="InterPro" id="IPR017850">
    <property type="entry name" value="Alkaline_phosphatase_core_sf"/>
</dbReference>
<sequence>MAAVHARLCGLGLGFACIAVMVFMMARSASPRPVAGTQTRHHHRKPNFIVLFADDLGVNEIRLDNVPNGYTGNNHTIATPNLQRLANEGMVFHNWYSAFHVCSPSRASMMTGRYSIRSGIGSSPLKYAPDAPGGPLPSQVFSAEAVGGLPLNETTIAEALLPQGYATMAIGKWHLGQRDIYLPTARGFEEYYGIPFSQDMGMSFWLPFDYNGIAPMEPTPIPKLKGNAVVEQPAALDKLADEYAQVAKEFVMRNAQKDRPFFLYLPFNHVHTPNSCSPRFCSTSKSGPVGDAVQEMDWVIGEVMDALKHAGVDDNTLVLFTSDNGAPLANDEQGNLPLRDGKASTWEGGFKAPGIAWWPNRIPAGSQSKALVSTLDVFTTVITMAGGDVPTDRIIDGIDLSPILFNGSKQGHDCIMFYHNAAAVNASGELYAMRCGDHKIYWATQSTTTQPWPDGPQDPPLLFDLEADPAETKPIHPKSTEYGLIRLRLEEARLKHLSTISIVPDQMARGSKSEFAICAAPDSKATSPAWPNCTLTPENWQPAGVCNSTRCLQTNPHFRTRCGPRLCPGPRCPPVPQQNFVGCFHNHILGKCDLPIVITGTCSNVSKPLFGNMDVDVCNALCQGHNFFGVGDGGVGCYCGSTYGSQGAAPASNCSWPCVGNPLQTCGGKDLNSIYRVAPVDQPSTPWQHLESV</sequence>
<evidence type="ECO:0000256" key="4">
    <source>
        <dbReference type="ARBA" id="ARBA00022837"/>
    </source>
</evidence>
<dbReference type="CDD" id="cd16161">
    <property type="entry name" value="ARSG"/>
    <property type="match status" value="1"/>
</dbReference>
<dbReference type="OMA" id="VIVQQHK"/>
<feature type="domain" description="WSC" evidence="5">
    <location>
        <begin position="577"/>
        <end position="678"/>
    </location>
</feature>
<dbReference type="eggNOG" id="KOG3867">
    <property type="taxonomic scope" value="Eukaryota"/>
</dbReference>
<dbReference type="InterPro" id="IPR050738">
    <property type="entry name" value="Sulfatase"/>
</dbReference>
<dbReference type="AlphaFoldDB" id="F2U742"/>
<organism evidence="7">
    <name type="scientific">Salpingoeca rosetta (strain ATCC 50818 / BSB-021)</name>
    <dbReference type="NCBI Taxonomy" id="946362"/>
    <lineage>
        <taxon>Eukaryota</taxon>
        <taxon>Choanoflagellata</taxon>
        <taxon>Craspedida</taxon>
        <taxon>Salpingoecidae</taxon>
        <taxon>Salpingoeca</taxon>
    </lineage>
</organism>
<dbReference type="Pfam" id="PF00884">
    <property type="entry name" value="Sulfatase"/>
    <property type="match status" value="1"/>
</dbReference>
<evidence type="ECO:0000313" key="7">
    <source>
        <dbReference type="Proteomes" id="UP000007799"/>
    </source>
</evidence>
<dbReference type="Gene3D" id="3.40.720.10">
    <property type="entry name" value="Alkaline Phosphatase, subunit A"/>
    <property type="match status" value="1"/>
</dbReference>
<name>F2U742_SALR5</name>
<keyword evidence="4" id="KW-0106">Calcium</keyword>
<comment type="similarity">
    <text evidence="1">Belongs to the sulfatase family.</text>
</comment>
<evidence type="ECO:0000256" key="3">
    <source>
        <dbReference type="ARBA" id="ARBA00022801"/>
    </source>
</evidence>
<dbReference type="SUPFAM" id="SSF53649">
    <property type="entry name" value="Alkaline phosphatase-like"/>
    <property type="match status" value="1"/>
</dbReference>
<keyword evidence="7" id="KW-1185">Reference proteome</keyword>
<dbReference type="InParanoid" id="F2U742"/>
<dbReference type="Pfam" id="PF14707">
    <property type="entry name" value="Sulfatase_C"/>
    <property type="match status" value="1"/>
</dbReference>
<dbReference type="InterPro" id="IPR024607">
    <property type="entry name" value="Sulfatase_CS"/>
</dbReference>
<dbReference type="PANTHER" id="PTHR42693:SF11">
    <property type="entry name" value="ARYLSULFATASE A"/>
    <property type="match status" value="1"/>
</dbReference>
<dbReference type="EMBL" id="GL832963">
    <property type="protein sequence ID" value="EGD83674.1"/>
    <property type="molecule type" value="Genomic_DNA"/>
</dbReference>
<dbReference type="SMART" id="SM00321">
    <property type="entry name" value="WSC"/>
    <property type="match status" value="1"/>
</dbReference>
<protein>
    <recommendedName>
        <fullName evidence="5">WSC domain-containing protein</fullName>
    </recommendedName>
</protein>
<dbReference type="PROSITE" id="PS51212">
    <property type="entry name" value="WSC"/>
    <property type="match status" value="1"/>
</dbReference>
<dbReference type="RefSeq" id="XP_004995178.1">
    <property type="nucleotide sequence ID" value="XM_004995121.1"/>
</dbReference>
<evidence type="ECO:0000256" key="1">
    <source>
        <dbReference type="ARBA" id="ARBA00008779"/>
    </source>
</evidence>
<dbReference type="STRING" id="946362.F2U742"/>
<evidence type="ECO:0000259" key="5">
    <source>
        <dbReference type="PROSITE" id="PS51212"/>
    </source>
</evidence>
<dbReference type="PANTHER" id="PTHR42693">
    <property type="entry name" value="ARYLSULFATASE FAMILY MEMBER"/>
    <property type="match status" value="1"/>
</dbReference>
<proteinExistence type="inferred from homology"/>
<gene>
    <name evidence="6" type="ORF">PTSG_04280</name>
</gene>
<evidence type="ECO:0000313" key="6">
    <source>
        <dbReference type="EMBL" id="EGD83674.1"/>
    </source>
</evidence>
<dbReference type="GO" id="GO:0004065">
    <property type="term" value="F:arylsulfatase activity"/>
    <property type="evidence" value="ECO:0007669"/>
    <property type="project" value="TreeGrafter"/>
</dbReference>
<dbReference type="InterPro" id="IPR000917">
    <property type="entry name" value="Sulfatase_N"/>
</dbReference>
<dbReference type="Gene3D" id="3.30.1120.10">
    <property type="match status" value="1"/>
</dbReference>
<dbReference type="Proteomes" id="UP000007799">
    <property type="component" value="Unassembled WGS sequence"/>
</dbReference>
<dbReference type="KEGG" id="sre:PTSG_04280"/>
<dbReference type="FunCoup" id="F2U742">
    <property type="interactions" value="108"/>
</dbReference>
<dbReference type="GO" id="GO:0046872">
    <property type="term" value="F:metal ion binding"/>
    <property type="evidence" value="ECO:0007669"/>
    <property type="project" value="UniProtKB-KW"/>
</dbReference>
<reference evidence="6" key="1">
    <citation type="submission" date="2009-08" db="EMBL/GenBank/DDBJ databases">
        <title>Annotation of Salpingoeca rosetta.</title>
        <authorList>
            <consortium name="The Broad Institute Genome Sequencing Platform"/>
            <person name="Russ C."/>
            <person name="Cuomo C."/>
            <person name="Burger G."/>
            <person name="Gray M.W."/>
            <person name="Holland P.W.H."/>
            <person name="King N."/>
            <person name="Lang F.B.F."/>
            <person name="Roger A.J."/>
            <person name="Ruiz-Trillo I."/>
            <person name="Young S.K."/>
            <person name="Zeng Q."/>
            <person name="Gargeya S."/>
            <person name="Alvarado L."/>
            <person name="Berlin A."/>
            <person name="Chapman S.B."/>
            <person name="Chen Z."/>
            <person name="Freedman E."/>
            <person name="Gellesch M."/>
            <person name="Goldberg J."/>
            <person name="Griggs A."/>
            <person name="Gujja S."/>
            <person name="Heilman E."/>
            <person name="Heiman D."/>
            <person name="Howarth C."/>
            <person name="Mehta T."/>
            <person name="Neiman D."/>
            <person name="Pearson M."/>
            <person name="Roberts A."/>
            <person name="Saif S."/>
            <person name="Shea T."/>
            <person name="Shenoy N."/>
            <person name="Sisk P."/>
            <person name="Stolte C."/>
            <person name="Sykes S."/>
            <person name="White J."/>
            <person name="Yandava C."/>
            <person name="Haas B."/>
            <person name="Nusbaum C."/>
            <person name="Birren B."/>
        </authorList>
    </citation>
    <scope>NUCLEOTIDE SEQUENCE [LARGE SCALE GENOMIC DNA]</scope>
    <source>
        <strain evidence="6">ATCC 50818</strain>
    </source>
</reference>
<keyword evidence="3" id="KW-0378">Hydrolase</keyword>
<evidence type="ECO:0000256" key="2">
    <source>
        <dbReference type="ARBA" id="ARBA00022723"/>
    </source>
</evidence>
<dbReference type="OrthoDB" id="195633at2759"/>
<dbReference type="GeneID" id="16075758"/>